<dbReference type="PANTHER" id="PTHR46830:SF1">
    <property type="entry name" value="ALPHA-1,4-N-ACETYLGLUCOSAMINYLTRANSFERASE"/>
    <property type="match status" value="1"/>
</dbReference>
<dbReference type="EnsemblMetazoa" id="G28498.5">
    <property type="protein sequence ID" value="G28498.5:cds"/>
    <property type="gene ID" value="G28498"/>
</dbReference>
<evidence type="ECO:0000313" key="3">
    <source>
        <dbReference type="Proteomes" id="UP000005408"/>
    </source>
</evidence>
<dbReference type="OrthoDB" id="409543at2759"/>
<dbReference type="Proteomes" id="UP000005408">
    <property type="component" value="Unassembled WGS sequence"/>
</dbReference>
<dbReference type="EnsemblMetazoa" id="G28498.3">
    <property type="protein sequence ID" value="G28498.3:cds"/>
    <property type="gene ID" value="G28498"/>
</dbReference>
<feature type="transmembrane region" description="Helical" evidence="1">
    <location>
        <begin position="9"/>
        <end position="27"/>
    </location>
</feature>
<keyword evidence="1" id="KW-0812">Transmembrane</keyword>
<protein>
    <submittedName>
        <fullName evidence="2">Uncharacterized protein</fullName>
    </submittedName>
</protein>
<dbReference type="Gene3D" id="3.90.550.20">
    <property type="match status" value="1"/>
</dbReference>
<sequence>MRLKLRKSVLILIGVGVFILFFYSSLFDVKILNNSEHDMRKILFKFSKTGNKAESANNERHLPAAEKYNDPFQGYDTLSYEDLRDSPVPNTIHYVWCHQETISFENYLSILSAWKFMRPDSIEFHTAHVFNHTEKKYDMWMTELQKTISGFSIHKIPESWDGEENGCGVWFGIAVLHDRGGIYFSENLLLMKSISSYRRLNFKLGLNEHADEISFIFAVEKEEKLRQLVKLKKDQDLSLNSLNNTDLCEIVPKGKVRNVPDDVCCCEISGIHPVDIMHSNTSVAATARRLMYGNPDIVRDTPKLPGKIPKIVHLVWYRKKEMDFMMYLSLRSVMTILKPEKVFIHGDNLLYGKYFDKFKKDPRVHNLYREVPGTIFGHRVLYTQHKSDIIRADVLLKYGGIYMDWDVLWLKPIDDLIDKGYDAIFNFDHMTRNGYPDVINLGVFMSKPHSHFVKYWQDSLVNYRSDDFYHNALELPYKTYEKYPQYVHVERHLQVMCFQLKCHPTFRNDYHDFERDQHFDWRKDAYAIHFTHPDPPEYANETALKQGYNKFAQIGQHILNQKYEYD</sequence>
<dbReference type="OMA" id="TAKASCV"/>
<dbReference type="EnsemblMetazoa" id="G28498.7">
    <property type="protein sequence ID" value="G28498.7:cds"/>
    <property type="gene ID" value="G28498"/>
</dbReference>
<accession>A0A8W8LL31</accession>
<organism evidence="2 3">
    <name type="scientific">Magallana gigas</name>
    <name type="common">Pacific oyster</name>
    <name type="synonym">Crassostrea gigas</name>
    <dbReference type="NCBI Taxonomy" id="29159"/>
    <lineage>
        <taxon>Eukaryota</taxon>
        <taxon>Metazoa</taxon>
        <taxon>Spiralia</taxon>
        <taxon>Lophotrochozoa</taxon>
        <taxon>Mollusca</taxon>
        <taxon>Bivalvia</taxon>
        <taxon>Autobranchia</taxon>
        <taxon>Pteriomorphia</taxon>
        <taxon>Ostreida</taxon>
        <taxon>Ostreoidea</taxon>
        <taxon>Ostreidae</taxon>
        <taxon>Magallana</taxon>
    </lineage>
</organism>
<evidence type="ECO:0000256" key="1">
    <source>
        <dbReference type="SAM" id="Phobius"/>
    </source>
</evidence>
<reference evidence="2" key="1">
    <citation type="submission" date="2022-08" db="UniProtKB">
        <authorList>
            <consortium name="EnsemblMetazoa"/>
        </authorList>
    </citation>
    <scope>IDENTIFICATION</scope>
    <source>
        <strain evidence="2">05x7-T-G4-1.051#20</strain>
    </source>
</reference>
<dbReference type="SUPFAM" id="SSF53448">
    <property type="entry name" value="Nucleotide-diphospho-sugar transferases"/>
    <property type="match status" value="1"/>
</dbReference>
<evidence type="ECO:0000313" key="2">
    <source>
        <dbReference type="EnsemblMetazoa" id="G28498.8:cds"/>
    </source>
</evidence>
<dbReference type="EnsemblMetazoa" id="G28498.6">
    <property type="protein sequence ID" value="G28498.6:cds"/>
    <property type="gene ID" value="G28498"/>
</dbReference>
<proteinExistence type="predicted"/>
<dbReference type="InterPro" id="IPR029044">
    <property type="entry name" value="Nucleotide-diphossugar_trans"/>
</dbReference>
<keyword evidence="1" id="KW-1133">Transmembrane helix</keyword>
<keyword evidence="3" id="KW-1185">Reference proteome</keyword>
<dbReference type="EnsemblMetazoa" id="G28498.4">
    <property type="protein sequence ID" value="G28498.4:cds"/>
    <property type="gene ID" value="G28498"/>
</dbReference>
<dbReference type="InterPro" id="IPR007577">
    <property type="entry name" value="GlycoTrfase_DXD_sugar-bd_CS"/>
</dbReference>
<dbReference type="EnsemblMetazoa" id="G28498.2">
    <property type="protein sequence ID" value="G28498.2:cds"/>
    <property type="gene ID" value="G28498"/>
</dbReference>
<dbReference type="Pfam" id="PF04488">
    <property type="entry name" value="Gly_transf_sug"/>
    <property type="match status" value="1"/>
</dbReference>
<dbReference type="AlphaFoldDB" id="A0A8W8LL31"/>
<dbReference type="PANTHER" id="PTHR46830">
    <property type="entry name" value="TRANSFERASE, PUTATIVE-RELATED"/>
    <property type="match status" value="1"/>
</dbReference>
<name>A0A8W8LL31_MAGGI</name>
<keyword evidence="1" id="KW-0472">Membrane</keyword>
<dbReference type="EnsemblMetazoa" id="G28498.8">
    <property type="protein sequence ID" value="G28498.8:cds"/>
    <property type="gene ID" value="G28498"/>
</dbReference>